<accession>A0A2P2M895</accession>
<reference evidence="1" key="1">
    <citation type="submission" date="2018-02" db="EMBL/GenBank/DDBJ databases">
        <title>Rhizophora mucronata_Transcriptome.</title>
        <authorList>
            <person name="Meera S.P."/>
            <person name="Sreeshan A."/>
            <person name="Augustine A."/>
        </authorList>
    </citation>
    <scope>NUCLEOTIDE SEQUENCE</scope>
    <source>
        <tissue evidence="1">Leaf</tissue>
    </source>
</reference>
<organism evidence="1">
    <name type="scientific">Rhizophora mucronata</name>
    <name type="common">Asiatic mangrove</name>
    <dbReference type="NCBI Taxonomy" id="61149"/>
    <lineage>
        <taxon>Eukaryota</taxon>
        <taxon>Viridiplantae</taxon>
        <taxon>Streptophyta</taxon>
        <taxon>Embryophyta</taxon>
        <taxon>Tracheophyta</taxon>
        <taxon>Spermatophyta</taxon>
        <taxon>Magnoliopsida</taxon>
        <taxon>eudicotyledons</taxon>
        <taxon>Gunneridae</taxon>
        <taxon>Pentapetalae</taxon>
        <taxon>rosids</taxon>
        <taxon>fabids</taxon>
        <taxon>Malpighiales</taxon>
        <taxon>Rhizophoraceae</taxon>
        <taxon>Rhizophora</taxon>
    </lineage>
</organism>
<protein>
    <submittedName>
        <fullName evidence="1">Uncharacterized protein</fullName>
    </submittedName>
</protein>
<proteinExistence type="predicted"/>
<dbReference type="AlphaFoldDB" id="A0A2P2M895"/>
<sequence>MTLNCRWDCKKKKIKWYRILLINELHCLRALDYS</sequence>
<evidence type="ECO:0000313" key="1">
    <source>
        <dbReference type="EMBL" id="MBX26450.1"/>
    </source>
</evidence>
<dbReference type="EMBL" id="GGEC01045966">
    <property type="protein sequence ID" value="MBX26450.1"/>
    <property type="molecule type" value="Transcribed_RNA"/>
</dbReference>
<name>A0A2P2M895_RHIMU</name>